<accession>A0A0J9C2P8</accession>
<dbReference type="GeneID" id="93163291"/>
<evidence type="ECO:0008006" key="3">
    <source>
        <dbReference type="Google" id="ProtNLM"/>
    </source>
</evidence>
<dbReference type="RefSeq" id="WP_007865454.1">
    <property type="nucleotide sequence ID" value="NZ_KQ235878.1"/>
</dbReference>
<comment type="caution">
    <text evidence="1">The sequence shown here is derived from an EMBL/GenBank/DDBJ whole genome shotgun (WGS) entry which is preliminary data.</text>
</comment>
<dbReference type="PANTHER" id="PTHR39185">
    <property type="entry name" value="SWARMING MOTILITY PROTEIN SWRD"/>
    <property type="match status" value="1"/>
</dbReference>
<dbReference type="Pfam" id="PF06289">
    <property type="entry name" value="FlbD"/>
    <property type="match status" value="1"/>
</dbReference>
<evidence type="ECO:0000313" key="1">
    <source>
        <dbReference type="EMBL" id="KMW18696.1"/>
    </source>
</evidence>
<gene>
    <name evidence="1" type="ORF">HMPREF9470_02800</name>
</gene>
<sequence length="68" mass="7870">MILLKKLNGEEFILNCDLIETIMENPDTTILLTNGKHLIVRESKEEVVDKVVEFRREAFRGILDQIKG</sequence>
<dbReference type="EMBL" id="ADLK01000022">
    <property type="protein sequence ID" value="KMW18696.1"/>
    <property type="molecule type" value="Genomic_DNA"/>
</dbReference>
<reference evidence="1 2" key="1">
    <citation type="submission" date="2011-04" db="EMBL/GenBank/DDBJ databases">
        <title>The Genome Sequence of Clostridium citroniae WAL-19142.</title>
        <authorList>
            <consortium name="The Broad Institute Genome Sequencing Platform"/>
            <person name="Earl A."/>
            <person name="Ward D."/>
            <person name="Feldgarden M."/>
            <person name="Gevers D."/>
            <person name="Warren Y.A."/>
            <person name="Tyrrell K.L."/>
            <person name="Citron D.M."/>
            <person name="Goldstein E.J."/>
            <person name="Daigneault M."/>
            <person name="Allen-Vercoe E."/>
            <person name="Young S.K."/>
            <person name="Zeng Q."/>
            <person name="Gargeya S."/>
            <person name="Fitzgerald M."/>
            <person name="Haas B."/>
            <person name="Abouelleil A."/>
            <person name="Alvarado L."/>
            <person name="Arachchi H.M."/>
            <person name="Berlin A."/>
            <person name="Brown A."/>
            <person name="Chapman S.B."/>
            <person name="Chen Z."/>
            <person name="Dunbar C."/>
            <person name="Freedman E."/>
            <person name="Gearin G."/>
            <person name="Gellesch M."/>
            <person name="Goldberg J."/>
            <person name="Griggs A."/>
            <person name="Gujja S."/>
            <person name="Heilman E.R."/>
            <person name="Heiman D."/>
            <person name="Howarth C."/>
            <person name="Larson L."/>
            <person name="Lui A."/>
            <person name="MacDonald P.J."/>
            <person name="Mehta T."/>
            <person name="Montmayeur A."/>
            <person name="Murphy C."/>
            <person name="Neiman D."/>
            <person name="Pearson M."/>
            <person name="Priest M."/>
            <person name="Roberts A."/>
            <person name="Saif S."/>
            <person name="Shea T."/>
            <person name="Shenoy N."/>
            <person name="Sisk P."/>
            <person name="Stolte C."/>
            <person name="Sykes S."/>
            <person name="White J."/>
            <person name="Yandava C."/>
            <person name="Wortman J."/>
            <person name="Nusbaum C."/>
            <person name="Birren B."/>
        </authorList>
    </citation>
    <scope>NUCLEOTIDE SEQUENCE [LARGE SCALE GENOMIC DNA]</scope>
    <source>
        <strain evidence="1 2">WAL-19142</strain>
    </source>
</reference>
<protein>
    <recommendedName>
        <fullName evidence="3">Flagellar protein FlbD</fullName>
    </recommendedName>
</protein>
<proteinExistence type="predicted"/>
<name>A0A0J9C2P8_9FIRM</name>
<dbReference type="OrthoDB" id="9799862at2"/>
<organism evidence="1 2">
    <name type="scientific">[Clostridium] citroniae WAL-19142</name>
    <dbReference type="NCBI Taxonomy" id="742734"/>
    <lineage>
        <taxon>Bacteria</taxon>
        <taxon>Bacillati</taxon>
        <taxon>Bacillota</taxon>
        <taxon>Clostridia</taxon>
        <taxon>Lachnospirales</taxon>
        <taxon>Lachnospiraceae</taxon>
        <taxon>Enterocloster</taxon>
    </lineage>
</organism>
<dbReference type="AlphaFoldDB" id="A0A0J9C2P8"/>
<dbReference type="Proteomes" id="UP000037392">
    <property type="component" value="Unassembled WGS sequence"/>
</dbReference>
<dbReference type="PANTHER" id="PTHR39185:SF1">
    <property type="entry name" value="SWARMING MOTILITY PROTEIN SWRD"/>
    <property type="match status" value="1"/>
</dbReference>
<evidence type="ECO:0000313" key="2">
    <source>
        <dbReference type="Proteomes" id="UP000037392"/>
    </source>
</evidence>
<dbReference type="PATRIC" id="fig|742734.4.peg.3001"/>
<dbReference type="InterPro" id="IPR009384">
    <property type="entry name" value="SwrD-like"/>
</dbReference>